<dbReference type="Proteomes" id="UP000789342">
    <property type="component" value="Unassembled WGS sequence"/>
</dbReference>
<organism evidence="1 2">
    <name type="scientific">Acaulospora morrowiae</name>
    <dbReference type="NCBI Taxonomy" id="94023"/>
    <lineage>
        <taxon>Eukaryota</taxon>
        <taxon>Fungi</taxon>
        <taxon>Fungi incertae sedis</taxon>
        <taxon>Mucoromycota</taxon>
        <taxon>Glomeromycotina</taxon>
        <taxon>Glomeromycetes</taxon>
        <taxon>Diversisporales</taxon>
        <taxon>Acaulosporaceae</taxon>
        <taxon>Acaulospora</taxon>
    </lineage>
</organism>
<dbReference type="AlphaFoldDB" id="A0A9N9FHZ5"/>
<evidence type="ECO:0000313" key="1">
    <source>
        <dbReference type="EMBL" id="CAG8537504.1"/>
    </source>
</evidence>
<gene>
    <name evidence="1" type="ORF">AMORRO_LOCUS4967</name>
</gene>
<reference evidence="1" key="1">
    <citation type="submission" date="2021-06" db="EMBL/GenBank/DDBJ databases">
        <authorList>
            <person name="Kallberg Y."/>
            <person name="Tangrot J."/>
            <person name="Rosling A."/>
        </authorList>
    </citation>
    <scope>NUCLEOTIDE SEQUENCE</scope>
    <source>
        <strain evidence="1">CL551</strain>
    </source>
</reference>
<protein>
    <submittedName>
        <fullName evidence="1">5901_t:CDS:1</fullName>
    </submittedName>
</protein>
<comment type="caution">
    <text evidence="1">The sequence shown here is derived from an EMBL/GenBank/DDBJ whole genome shotgun (WGS) entry which is preliminary data.</text>
</comment>
<name>A0A9N9FHZ5_9GLOM</name>
<dbReference type="OrthoDB" id="2477884at2759"/>
<sequence>MESEKSHVQDFNVEDNEVFRTQYFETENIWSLLGYLKYCSRNRMLETKEIEHFRYSQYLNSMLNVPGLKRKAHKALRDLTSIYQADEILFICKRFSIKDSKQEAELKDFWLGYLSTSYHKNEDFTFDAQSNNLYVHKDNLLDQFLKQCEHMSDDSMRLRYMRKIIYLNAREFKWISVDDVNHEIAQLPLIANISENLPYFLRQLDKETEFSTWRELTKWARKHYYSEFADQVWPTRSKHEKIIVEYIQDILIHYGEYFSEPYEKGLSEGAIHFNHIIPLTKILREYCLIIRHADKSRNTIRGSGKRTCLRGKIDGYEFFTHENSLAKEGSAEFVRDEFKIANYNRDNLFVYWNDIFRQAPATFNQFKEQLQQIRVWGLHLSNQLDERNGLHLKDQTVGYSSLSQPVEAMINTESMKLANYTKKSRKNCGKSGVTNRLLRRVKFYADVL</sequence>
<keyword evidence="2" id="KW-1185">Reference proteome</keyword>
<dbReference type="EMBL" id="CAJVPV010002843">
    <property type="protein sequence ID" value="CAG8537504.1"/>
    <property type="molecule type" value="Genomic_DNA"/>
</dbReference>
<accession>A0A9N9FHZ5</accession>
<evidence type="ECO:0000313" key="2">
    <source>
        <dbReference type="Proteomes" id="UP000789342"/>
    </source>
</evidence>
<proteinExistence type="predicted"/>